<dbReference type="CDD" id="cd00293">
    <property type="entry name" value="USP-like"/>
    <property type="match status" value="1"/>
</dbReference>
<dbReference type="Proteomes" id="UP000672657">
    <property type="component" value="Unassembled WGS sequence"/>
</dbReference>
<proteinExistence type="inferred from homology"/>
<dbReference type="RefSeq" id="WP_211958442.1">
    <property type="nucleotide sequence ID" value="NZ_CAJPVI010000089.1"/>
</dbReference>
<gene>
    <name evidence="3" type="ORF">LMG26411_07707</name>
</gene>
<comment type="similarity">
    <text evidence="1">Belongs to the universal stress protein A family.</text>
</comment>
<comment type="caution">
    <text evidence="3">The sequence shown here is derived from an EMBL/GenBank/DDBJ whole genome shotgun (WGS) entry which is preliminary data.</text>
</comment>
<dbReference type="EMBL" id="CAJPVI010000089">
    <property type="protein sequence ID" value="CAG2160725.1"/>
    <property type="molecule type" value="Genomic_DNA"/>
</dbReference>
<name>A0ABM8TVR7_9BURK</name>
<feature type="domain" description="UspA" evidence="2">
    <location>
        <begin position="155"/>
        <end position="276"/>
    </location>
</feature>
<reference evidence="3 4" key="1">
    <citation type="submission" date="2021-03" db="EMBL/GenBank/DDBJ databases">
        <authorList>
            <person name="Peeters C."/>
        </authorList>
    </citation>
    <scope>NUCLEOTIDE SEQUENCE [LARGE SCALE GENOMIC DNA]</scope>
    <source>
        <strain evidence="3 4">LMG 26411</strain>
    </source>
</reference>
<dbReference type="Pfam" id="PF00582">
    <property type="entry name" value="Usp"/>
    <property type="match status" value="1"/>
</dbReference>
<evidence type="ECO:0000313" key="3">
    <source>
        <dbReference type="EMBL" id="CAG2160725.1"/>
    </source>
</evidence>
<dbReference type="InterPro" id="IPR006015">
    <property type="entry name" value="Universal_stress_UspA"/>
</dbReference>
<dbReference type="Gene3D" id="3.40.50.12370">
    <property type="match status" value="1"/>
</dbReference>
<organism evidence="3 4">
    <name type="scientific">Cupriavidus numazuensis</name>
    <dbReference type="NCBI Taxonomy" id="221992"/>
    <lineage>
        <taxon>Bacteria</taxon>
        <taxon>Pseudomonadati</taxon>
        <taxon>Pseudomonadota</taxon>
        <taxon>Betaproteobacteria</taxon>
        <taxon>Burkholderiales</taxon>
        <taxon>Burkholderiaceae</taxon>
        <taxon>Cupriavidus</taxon>
    </lineage>
</organism>
<sequence length="278" mass="29842">MTFKTVLVELGLDIGCAARVGVAADLAKRSGGHVVGLTATGVPFERIPHANSEAECYVDVARVGLAAQAEETDVVFRRVMEQAAPGVAHTHRVVEEDPGWALAQEGRVSDIVVLAPPPDPYSVGSLAAETAEYVLLNAGRPVLLVPSAYEPVEMEHIVIAWDGWREAARAVADAMPLLLCAERVTIVAVWNRDERPMPKSEPVGGLRQYLERHGIVAGVYNEPTNDAVGRVLLEATRSLNADLLVAGGYGHSRMREVMLGGTTRTLMHHAGMPLLLSH</sequence>
<evidence type="ECO:0000313" key="4">
    <source>
        <dbReference type="Proteomes" id="UP000672657"/>
    </source>
</evidence>
<protein>
    <recommendedName>
        <fullName evidence="2">UspA domain-containing protein</fullName>
    </recommendedName>
</protein>
<dbReference type="InterPro" id="IPR006016">
    <property type="entry name" value="UspA"/>
</dbReference>
<accession>A0ABM8TVR7</accession>
<evidence type="ECO:0000259" key="2">
    <source>
        <dbReference type="Pfam" id="PF00582"/>
    </source>
</evidence>
<dbReference type="PRINTS" id="PR01438">
    <property type="entry name" value="UNVRSLSTRESS"/>
</dbReference>
<dbReference type="SUPFAM" id="SSF52402">
    <property type="entry name" value="Adenine nucleotide alpha hydrolases-like"/>
    <property type="match status" value="2"/>
</dbReference>
<keyword evidence="4" id="KW-1185">Reference proteome</keyword>
<evidence type="ECO:0000256" key="1">
    <source>
        <dbReference type="ARBA" id="ARBA00008791"/>
    </source>
</evidence>
<dbReference type="PANTHER" id="PTHR46268:SF15">
    <property type="entry name" value="UNIVERSAL STRESS PROTEIN HP_0031"/>
    <property type="match status" value="1"/>
</dbReference>
<dbReference type="PANTHER" id="PTHR46268">
    <property type="entry name" value="STRESS RESPONSE PROTEIN NHAX"/>
    <property type="match status" value="1"/>
</dbReference>